<organism evidence="3 4">
    <name type="scientific">Entamoeba histolytica</name>
    <dbReference type="NCBI Taxonomy" id="5759"/>
    <lineage>
        <taxon>Eukaryota</taxon>
        <taxon>Amoebozoa</taxon>
        <taxon>Evosea</taxon>
        <taxon>Archamoebae</taxon>
        <taxon>Mastigamoebida</taxon>
        <taxon>Entamoebidae</taxon>
        <taxon>Entamoeba</taxon>
    </lineage>
</organism>
<feature type="transmembrane region" description="Helical" evidence="1">
    <location>
        <begin position="141"/>
        <end position="165"/>
    </location>
</feature>
<keyword evidence="1" id="KW-0812">Transmembrane</keyword>
<feature type="transmembrane region" description="Helical" evidence="1">
    <location>
        <begin position="171"/>
        <end position="195"/>
    </location>
</feature>
<comment type="caution">
    <text evidence="3">The sequence shown here is derived from an EMBL/GenBank/DDBJ whole genome shotgun (WGS) entry which is preliminary data.</text>
</comment>
<dbReference type="VEuPathDB" id="AmoebaDB:EHI_161910"/>
<evidence type="ECO:0000256" key="2">
    <source>
        <dbReference type="SAM" id="SignalP"/>
    </source>
</evidence>
<keyword evidence="1" id="KW-1133">Transmembrane helix</keyword>
<dbReference type="VEuPathDB" id="AmoebaDB:EHI8A_029080"/>
<reference evidence="3 4" key="1">
    <citation type="submission" date="2016-05" db="EMBL/GenBank/DDBJ databases">
        <title>First whole genome sequencing of Entamoeba histolytica HM1:IMSS-clone-6.</title>
        <authorList>
            <person name="Mukherjee Avik.K."/>
            <person name="Izumyama S."/>
            <person name="Nakada-Tsukui K."/>
            <person name="Nozaki T."/>
        </authorList>
    </citation>
    <scope>NUCLEOTIDE SEQUENCE [LARGE SCALE GENOMIC DNA]</scope>
    <source>
        <strain evidence="3 4">HM1:IMSS clone 6</strain>
    </source>
</reference>
<feature type="transmembrane region" description="Helical" evidence="1">
    <location>
        <begin position="216"/>
        <end position="236"/>
    </location>
</feature>
<dbReference type="VEuPathDB" id="AmoebaDB:EHI5A_055780"/>
<dbReference type="EMBL" id="BDEQ01000001">
    <property type="protein sequence ID" value="GAT97154.1"/>
    <property type="molecule type" value="Genomic_DNA"/>
</dbReference>
<keyword evidence="1" id="KW-0472">Membrane</keyword>
<feature type="transmembrane region" description="Helical" evidence="1">
    <location>
        <begin position="320"/>
        <end position="343"/>
    </location>
</feature>
<dbReference type="AlphaFoldDB" id="A0A5K1ULZ9"/>
<feature type="transmembrane region" description="Helical" evidence="1">
    <location>
        <begin position="248"/>
        <end position="269"/>
    </location>
</feature>
<keyword evidence="2" id="KW-0732">Signal</keyword>
<dbReference type="VEuPathDB" id="AmoebaDB:KM1_066710"/>
<evidence type="ECO:0008006" key="5">
    <source>
        <dbReference type="Google" id="ProtNLM"/>
    </source>
</evidence>
<evidence type="ECO:0000256" key="1">
    <source>
        <dbReference type="SAM" id="Phobius"/>
    </source>
</evidence>
<feature type="transmembrane region" description="Helical" evidence="1">
    <location>
        <begin position="355"/>
        <end position="376"/>
    </location>
</feature>
<dbReference type="VEuPathDB" id="AmoebaDB:EHI7A_032150"/>
<feature type="signal peptide" evidence="2">
    <location>
        <begin position="1"/>
        <end position="15"/>
    </location>
</feature>
<proteinExistence type="predicted"/>
<protein>
    <recommendedName>
        <fullName evidence="5">Intimal thickness related receptor IRP domain-containing protein</fullName>
    </recommendedName>
</protein>
<sequence>MFVWLLNLFIISSFSLIIQRRQDCPNKINELTRFQFGTNGSLSFNLYNSRRKELIQTTITLCQIPSNGEMTSCEKMQQECQSFDLYDLAKGNTILNINITIPDEYGIYILHCGKSRNIELNYTLHLRNGLSELSINELKNYIASCSIEIVWIITIIIAIIIYLVYHNNTSFIHFIIVGIMLMLCIKEGLHIYYYIHYNMTGIPKYQYMTICKLFESFSDILLTLLITFITKGWLIIYKFIPLNHCKTLIIGILLFSICLLLHCFINYSFILLALTIAFFFIIPTVISTLSLNIKVIQFHILTNNNNNYSHLKRKILISRLLIGGLITFWIFLFLDNIAILCAIHKTLPIFIISQLLLRLLLILWTLCVIFPSNSFFEPITESINSVILNQIVTIPPKPHVHEVTENIQSSFDFHNIILFCYPRTTNLSNINPLLLDGILLTPEVRQNNKLFID</sequence>
<feature type="transmembrane region" description="Helical" evidence="1">
    <location>
        <begin position="276"/>
        <end position="300"/>
    </location>
</feature>
<name>A0A5K1ULZ9_ENTHI</name>
<evidence type="ECO:0000313" key="4">
    <source>
        <dbReference type="Proteomes" id="UP000078387"/>
    </source>
</evidence>
<dbReference type="OMA" id="ITICQIP"/>
<accession>A0A5K1ULZ9</accession>
<gene>
    <name evidence="3" type="ORF">CL6EHI_161910</name>
</gene>
<feature type="chain" id="PRO_5023893728" description="Intimal thickness related receptor IRP domain-containing protein" evidence="2">
    <location>
        <begin position="16"/>
        <end position="453"/>
    </location>
</feature>
<dbReference type="Proteomes" id="UP000078387">
    <property type="component" value="Unassembled WGS sequence"/>
</dbReference>
<evidence type="ECO:0000313" key="3">
    <source>
        <dbReference type="EMBL" id="GAT97154.1"/>
    </source>
</evidence>